<keyword evidence="1" id="KW-0472">Membrane</keyword>
<evidence type="ECO:0000256" key="1">
    <source>
        <dbReference type="SAM" id="Phobius"/>
    </source>
</evidence>
<dbReference type="RefSeq" id="WP_157799194.1">
    <property type="nucleotide sequence ID" value="NZ_PGFJ01000002.1"/>
</dbReference>
<proteinExistence type="predicted"/>
<feature type="transmembrane region" description="Helical" evidence="1">
    <location>
        <begin position="28"/>
        <end position="45"/>
    </location>
</feature>
<gene>
    <name evidence="2" type="ORF">CLV57_3304</name>
</gene>
<evidence type="ECO:0000313" key="3">
    <source>
        <dbReference type="Proteomes" id="UP000242687"/>
    </source>
</evidence>
<keyword evidence="3" id="KW-1185">Reference proteome</keyword>
<dbReference type="InterPro" id="IPR043727">
    <property type="entry name" value="Lmo0937-like"/>
</dbReference>
<comment type="caution">
    <text evidence="2">The sequence shown here is derived from an EMBL/GenBank/DDBJ whole genome shotgun (WGS) entry which is preliminary data.</text>
</comment>
<reference evidence="2 3" key="1">
    <citation type="submission" date="2017-11" db="EMBL/GenBank/DDBJ databases">
        <title>Genomic Encyclopedia of Archaeal and Bacterial Type Strains, Phase II (KMG-II): From Individual Species to Whole Genera.</title>
        <authorList>
            <person name="Goeker M."/>
        </authorList>
    </citation>
    <scope>NUCLEOTIDE SEQUENCE [LARGE SCALE GENOMIC DNA]</scope>
    <source>
        <strain evidence="2 3">DSM 28175</strain>
    </source>
</reference>
<organism evidence="2 3">
    <name type="scientific">Mucilaginibacter auburnensis</name>
    <dbReference type="NCBI Taxonomy" id="1457233"/>
    <lineage>
        <taxon>Bacteria</taxon>
        <taxon>Pseudomonadati</taxon>
        <taxon>Bacteroidota</taxon>
        <taxon>Sphingobacteriia</taxon>
        <taxon>Sphingobacteriales</taxon>
        <taxon>Sphingobacteriaceae</taxon>
        <taxon>Mucilaginibacter</taxon>
    </lineage>
</organism>
<keyword evidence="1" id="KW-0812">Transmembrane</keyword>
<dbReference type="NCBIfam" id="NF033488">
    <property type="entry name" value="lmo0937_fam_TM"/>
    <property type="match status" value="1"/>
</dbReference>
<dbReference type="Proteomes" id="UP000242687">
    <property type="component" value="Unassembled WGS sequence"/>
</dbReference>
<evidence type="ECO:0008006" key="4">
    <source>
        <dbReference type="Google" id="ProtNLM"/>
    </source>
</evidence>
<dbReference type="AlphaFoldDB" id="A0A2H9VPB1"/>
<sequence>MNSLLYIIAVILIIGWALGFFMYSAGGIIHVLLVIAIISLLLGVIRRPTAL</sequence>
<name>A0A2H9VPB1_9SPHI</name>
<accession>A0A2H9VPB1</accession>
<dbReference type="EMBL" id="PGFJ01000002">
    <property type="protein sequence ID" value="PJJ80157.1"/>
    <property type="molecule type" value="Genomic_DNA"/>
</dbReference>
<keyword evidence="1" id="KW-1133">Transmembrane helix</keyword>
<evidence type="ECO:0000313" key="2">
    <source>
        <dbReference type="EMBL" id="PJJ80157.1"/>
    </source>
</evidence>
<dbReference type="Pfam" id="PF18919">
    <property type="entry name" value="DUF5670"/>
    <property type="match status" value="1"/>
</dbReference>
<protein>
    <recommendedName>
        <fullName evidence="4">Lmo0937 family membrane protein</fullName>
    </recommendedName>
</protein>
<feature type="transmembrane region" description="Helical" evidence="1">
    <location>
        <begin position="5"/>
        <end position="22"/>
    </location>
</feature>